<evidence type="ECO:0008006" key="3">
    <source>
        <dbReference type="Google" id="ProtNLM"/>
    </source>
</evidence>
<gene>
    <name evidence="1" type="ORF">SAMN02745217_04251</name>
</gene>
<evidence type="ECO:0000313" key="2">
    <source>
        <dbReference type="Proteomes" id="UP000184612"/>
    </source>
</evidence>
<evidence type="ECO:0000313" key="1">
    <source>
        <dbReference type="EMBL" id="SHO53712.1"/>
    </source>
</evidence>
<dbReference type="AlphaFoldDB" id="A0A1M7YMB2"/>
<organism evidence="1 2">
    <name type="scientific">Anaerocolumna xylanovorans DSM 12503</name>
    <dbReference type="NCBI Taxonomy" id="1121345"/>
    <lineage>
        <taxon>Bacteria</taxon>
        <taxon>Bacillati</taxon>
        <taxon>Bacillota</taxon>
        <taxon>Clostridia</taxon>
        <taxon>Lachnospirales</taxon>
        <taxon>Lachnospiraceae</taxon>
        <taxon>Anaerocolumna</taxon>
    </lineage>
</organism>
<reference evidence="1 2" key="1">
    <citation type="submission" date="2016-12" db="EMBL/GenBank/DDBJ databases">
        <authorList>
            <person name="Song W.-J."/>
            <person name="Kurnit D.M."/>
        </authorList>
    </citation>
    <scope>NUCLEOTIDE SEQUENCE [LARGE SCALE GENOMIC DNA]</scope>
    <source>
        <strain evidence="1 2">DSM 12503</strain>
    </source>
</reference>
<accession>A0A1M7YMB2</accession>
<dbReference type="STRING" id="1121345.SAMN02745217_04251"/>
<keyword evidence="2" id="KW-1185">Reference proteome</keyword>
<sequence>MWCNQIFSLIKDKEIQNIIVCDNYEVASQIARFQYGDDAIAIDTTQYPLGVGCKYIDGLFYEEDGVAIINRTLTADEEAAIAKKKVEALDAQINPQINFDTCTLDECKLWQISLSKKNLELYLAEHPITSKCHGGAEKQYTITKDKQTLLTQEIMVAQLAAQPEIEYRSSWNATGEECTYDWTITELQQLATEMAIVIKPLISKQQNMEISINSKQTKEDILTVDITF</sequence>
<protein>
    <recommendedName>
        <fullName evidence="3">DUF4376 domain-containing protein</fullName>
    </recommendedName>
</protein>
<dbReference type="RefSeq" id="WP_073590882.1">
    <property type="nucleotide sequence ID" value="NZ_FRFD01000014.1"/>
</dbReference>
<proteinExistence type="predicted"/>
<dbReference type="Proteomes" id="UP000184612">
    <property type="component" value="Unassembled WGS sequence"/>
</dbReference>
<name>A0A1M7YMB2_9FIRM</name>
<dbReference type="OrthoDB" id="1990241at2"/>
<dbReference type="EMBL" id="FRFD01000014">
    <property type="protein sequence ID" value="SHO53712.1"/>
    <property type="molecule type" value="Genomic_DNA"/>
</dbReference>